<keyword evidence="2" id="KW-1185">Reference proteome</keyword>
<dbReference type="EMBL" id="CP117167">
    <property type="protein sequence ID" value="WCT13862.1"/>
    <property type="molecule type" value="Genomic_DNA"/>
</dbReference>
<gene>
    <name evidence="1" type="ORF">PQO05_07945</name>
</gene>
<evidence type="ECO:0000313" key="2">
    <source>
        <dbReference type="Proteomes" id="UP001216139"/>
    </source>
</evidence>
<dbReference type="PANTHER" id="PTHR30565">
    <property type="entry name" value="PROTEIN YCIF"/>
    <property type="match status" value="1"/>
</dbReference>
<proteinExistence type="predicted"/>
<dbReference type="InterPro" id="IPR009078">
    <property type="entry name" value="Ferritin-like_SF"/>
</dbReference>
<evidence type="ECO:0000313" key="1">
    <source>
        <dbReference type="EMBL" id="WCT13862.1"/>
    </source>
</evidence>
<dbReference type="RefSeq" id="WP_273632166.1">
    <property type="nucleotide sequence ID" value="NZ_CP117167.1"/>
</dbReference>
<dbReference type="PANTHER" id="PTHR30565:SF9">
    <property type="entry name" value="PROTEIN YCIF"/>
    <property type="match status" value="1"/>
</dbReference>
<dbReference type="Proteomes" id="UP001216139">
    <property type="component" value="Chromosome"/>
</dbReference>
<dbReference type="Gene3D" id="1.20.1260.10">
    <property type="match status" value="1"/>
</dbReference>
<dbReference type="Pfam" id="PF05974">
    <property type="entry name" value="DUF892"/>
    <property type="match status" value="1"/>
</dbReference>
<organism evidence="1 2">
    <name type="scientific">Mucilaginibacter jinjuensis</name>
    <dbReference type="NCBI Taxonomy" id="1176721"/>
    <lineage>
        <taxon>Bacteria</taxon>
        <taxon>Pseudomonadati</taxon>
        <taxon>Bacteroidota</taxon>
        <taxon>Sphingobacteriia</taxon>
        <taxon>Sphingobacteriales</taxon>
        <taxon>Sphingobacteriaceae</taxon>
        <taxon>Mucilaginibacter</taxon>
    </lineage>
</organism>
<protein>
    <submittedName>
        <fullName evidence="1">DUF892 family protein</fullName>
    </submittedName>
</protein>
<accession>A0ABY7TBX0</accession>
<sequence>MSSNKSNMRLFNGHLKMDEASLKKVFIMQLSNIYCVRQYLVDNLPIMAESASFNDLKHAILEQVDDIKLQLLRMQEIYKIIEEDYSPQQCLGVRFLTIEAYVAIKADGMTKLEADLSMLCYLNAVESLEISCYKVLCDIAESLPQDDMRLLLKQNLDMAKDSKELYELISKEYIN</sequence>
<dbReference type="InterPro" id="IPR012347">
    <property type="entry name" value="Ferritin-like"/>
</dbReference>
<reference evidence="1 2" key="1">
    <citation type="submission" date="2023-02" db="EMBL/GenBank/DDBJ databases">
        <title>Genome sequence of Mucilaginibacter jinjuensis strain KACC 16571.</title>
        <authorList>
            <person name="Kim S."/>
            <person name="Heo J."/>
            <person name="Kwon S.-W."/>
        </authorList>
    </citation>
    <scope>NUCLEOTIDE SEQUENCE [LARGE SCALE GENOMIC DNA]</scope>
    <source>
        <strain evidence="1 2">KACC 16571</strain>
    </source>
</reference>
<name>A0ABY7TBX0_9SPHI</name>
<dbReference type="InterPro" id="IPR010287">
    <property type="entry name" value="DUF892_YciF-like"/>
</dbReference>
<dbReference type="SUPFAM" id="SSF47240">
    <property type="entry name" value="Ferritin-like"/>
    <property type="match status" value="1"/>
</dbReference>
<dbReference type="InterPro" id="IPR047114">
    <property type="entry name" value="YciF"/>
</dbReference>